<organism evidence="5 6">
    <name type="scientific">Fastidiosipila sanguinis</name>
    <dbReference type="NCBI Taxonomy" id="236753"/>
    <lineage>
        <taxon>Bacteria</taxon>
        <taxon>Bacillati</taxon>
        <taxon>Bacillota</taxon>
        <taxon>Clostridia</taxon>
        <taxon>Eubacteriales</taxon>
        <taxon>Oscillospiraceae</taxon>
        <taxon>Fastidiosipila</taxon>
    </lineage>
</organism>
<evidence type="ECO:0000313" key="6">
    <source>
        <dbReference type="Proteomes" id="UP000237947"/>
    </source>
</evidence>
<feature type="domain" description="CNA-B" evidence="3">
    <location>
        <begin position="2828"/>
        <end position="2922"/>
    </location>
</feature>
<dbReference type="RefSeq" id="WP_106013043.1">
    <property type="nucleotide sequence ID" value="NZ_CP027226.1"/>
</dbReference>
<dbReference type="InterPro" id="IPR026906">
    <property type="entry name" value="LRR_5"/>
</dbReference>
<name>A0A2S0KQ11_9FIRM</name>
<dbReference type="Pfam" id="PF05738">
    <property type="entry name" value="Cna_B"/>
    <property type="match status" value="2"/>
</dbReference>
<reference evidence="6" key="1">
    <citation type="submission" date="2018-02" db="EMBL/GenBank/DDBJ databases">
        <authorList>
            <person name="Holder M.E."/>
            <person name="Ajami N.J."/>
            <person name="Petrosino J.F."/>
        </authorList>
    </citation>
    <scope>NUCLEOTIDE SEQUENCE [LARGE SCALE GENOMIC DNA]</scope>
    <source>
        <strain evidence="6">CCUG 47711</strain>
    </source>
</reference>
<evidence type="ECO:0008006" key="7">
    <source>
        <dbReference type="Google" id="ProtNLM"/>
    </source>
</evidence>
<feature type="domain" description="SpaA-like prealbumin fold" evidence="4">
    <location>
        <begin position="2536"/>
        <end position="2606"/>
    </location>
</feature>
<evidence type="ECO:0000256" key="2">
    <source>
        <dbReference type="SAM" id="Phobius"/>
    </source>
</evidence>
<dbReference type="InterPro" id="IPR053139">
    <property type="entry name" value="Surface_bspA-like"/>
</dbReference>
<dbReference type="SUPFAM" id="SSF49478">
    <property type="entry name" value="Cna protein B-type domain"/>
    <property type="match status" value="4"/>
</dbReference>
<sequence length="3003" mass="337319">MNKNRERLVSFLLAFLMTLNFLPIQTIIALDDIVEPKDIFAYQESEEGIVITGFKDGMERKEITIPSFIEEKPVVKIADKAFIQKGLTSVQIGEGVKEIGESAFAGNKISFLNFTDRLEKIGNSAFRDNLLTDLNTKAVATIGERAFANNKLNNIVVGQVTTIGDYAFSHNNLTSVNIGGSVQNYGTGVFANNNRYVLVKTENPLIKTEAIENAFGQVVNPVLVTVHHVDKDTKEQIISDTVIGDDYDKLDGIILLGEEKTFKPDQISGYVAVEQEIKFTPDSTNYEITVEYKNVKQEPKIEVAKRPYIAKDGDGSKENLLTFVKATDLDGKDISDRITINTESVDTSVDGAKYKVVYSVEDDYGNVAQREITFSIGRDWFEFPIGKGWVLGDFTYDGNKVIGFSESGLKKVETQKELVLPHINPNDGSTVIDTVADNNENNSFRSRALTSVSDYQSNIKVIEGEGANWISGYRSQGAFKGNSISTIDLKNVERIGSYAFQNNKITELKLEKLNYIGHHAFQGNQIEKIESTDLPNVEYVGQLGFVDNKLTKVHMPKLKEAEYVSFWENQIADANFPMLEKVGNGAFLSNRITEVTQNNFPNLKYIDERAFNNNKITKIEIPNVVVLEAAFSGNPDSVMDLNFPNLEQLGSKALASRDIKEINLPKVKEIAGDAFVNNPGSEEWDNKVVVWAEKSIKSGSTYIVNPKKFESGAWTEDDFTWDPENPERVTGLSNTGALRLAENNSELVLPARAKIVGPGAFQAKRIKSVYGPNIEDIEWAGFYNNQLTDINNSFPNLKKISGKYAFERNNLTDLKLDRVESIAQEAFASNKITSVNLPSVKNIEEKAFEFNSVSSLELPKVENIGKEAFADNSLTELSLPEVRNIGLAAFARIRKSSANASNRGYPEGTINGYQDKGLKKLDAPNLDTLEDLAFAGSKIEDLNAPKLRVVKRRALDGNKIPEINSTALEEVGYRGLAGNSLTSLSQKNLVKIDSSAFANNKISEVYVSDKLTDLANDAFNGNRSKNSIAQETRIFIDDYKNPHDLKDGIVNGQRQHIVNPTKVTVDYVDTEGNKIAETINEYILEEKTYKAIHKFNYKVDKEEITVPDNRQINHVKFTYTKLGYENKQTNGIEIFQTNEIDKNTGAAKEQYYIGEVMTTRAYLDLTGIDTSYNKGKLKIFFDPKFIDKDSISIPPANTIKNYEVKDGVIEINLIQISGGDQLDIPINWKFKKYVTPDKHREEINYLFENDGEVYSVAKPIYLEGYYNKPSLVKRSPLNLPDYNYGGLRDYDNGPRFMGVLDEYVEESGKRGYHVSEARPVKYYFTISSLDRYVESGTITDTLPTYIAVDKNGVESERTAVFDPELNPAWSLNGDKVSQNKHFGKTLNPGTFFEPLYLSFPDLKSGYNVYNKAEVELVPYDKGNKEENMTSSDDLSMYTGFYAPIQEDGDPRLDKMSKGPRSNGINAYFYDTPEDRAKVIPYRIRISSGARLTDFKDLTATDYDLDERLYYYGVSFPRNDHTAGGVELTVLAMKQNGEKLDPANDTVLEEHKITADTKNSIVFDSTHAKDIDYIHIILPEDHILFAALEVDINTKLRNPENSVYDPTANSNKNIFVNNAVMAGNLYKKGTDQIVSRRGDIKDDKGRLVSEYKEEWDNIPGTFIWGDKSETQVRDYEGYISVVKTQTYPKTSHRAVYPLETGNYNLRLSPGVKGTDFDGDVVNQPLDNFEMIDLLPKGIAIQNDGIVMSDGFAQSGGKYEIINDYQGTGRTAIKFTAETLKAKVYDIATIKTMVDYETPEGYVTNEVYVTFDNDKITKMGVKKSPVGDDSGREWLHDEVSFRMQKVREMSARKYIKKETDLAWSMDGIYTESEGKFDYKLSLINNLDSERTNIDIVDFLPYLNDVSIQEENIGNGKRPARGTEFENKFDLTREVKAPKGYKVTYWNSDTPIDYKGKSADAIIEELTWSDAPAANTRAIRITAVDGTKLAGNSRLDVEVPMLAPKNDITNDYELSGKRAWNSFVRNDDQTIRFVEPNKVWNSLTPPTGTVTLTKFGQEGLVANNPNLESKPLAGVKFQAKDSKGNFYFATSDENGVVKFTDLPILEKYTITEIEAPAGYKVSDKSIEVGYEDFKTVYNKADNSFDVKITDKDSKDKFLNVKPVYGSLKLNKINEDKVALSYIRFNLRGMNEWNKDYNRNFLTNTSGNISVDNLLEGKYLLSEIVEEGKSGYKAIEPIEFTIDADHRVIDFTGDKAIVNEGLQIVINKLLVANKFDLSAIDRLTDYGKVKLAGFEFEIREVENPDIVIKTEPTGKEGYTIASGLKVNTLYAITEVKKEGTLYLHNTNAYRFKLNDKGEVTDENGKAFLQNALNIPNPEKPILGKVEVEKLDDEKNPLEGAVFNLEKYDRESGEYKPFLAAKTKLVDGKAKAIFDNLPSGLYILKEDQAPKGYYKSNAEHYFEIKEIPNEGMLVNSAFNVETDKIVHKYAFSYTNNPFEVDVVKGDTIMENVDLEKAETYVKENPSYRYKKVGQDIYTVYKPLAGVEFTLYALEDGQRVEKGVFKSDAEGKVDFAGFKFEEKYNYELVETKTIEAYRLDQKPIRIYLKDETKKENFNGIVSAYMENELQKGRIIISKYSEDKKESLAGAEFALYKVDAEGNKEKEPLKVAKTDARGFIEFRDLELGTYIVKETKAPNGYILEDNEYKFILTTEDSSQSIVVNNPVNKMDIPVEKVWDDNENQDGKRPEEITVKLLANGEVLQTVKLTAKNDWKYVFTDLEIEKTVVKDGVEVTEKVEYTIEEVKVDDYETTISGSPTEGFVITNKHTPATTNIKVQKTWTSSKNNKLPESIEVELLANGKALDNKLSLNADNDWSGEFIDLPVYEAGKEIEYSVKEVGEDKLEITVNGNTYTVTYSGDKENGFVINNEEVPEETTTSTTPEETTSTTTTPTTPEETTTPSTPKETTGPTTTPTVPPTTGERIEISIGVSVFLLTVAAVLIVVKKKREE</sequence>
<keyword evidence="2" id="KW-1133">Transmembrane helix</keyword>
<accession>A0A2S0KQ11</accession>
<feature type="domain" description="CNA-B" evidence="3">
    <location>
        <begin position="2725"/>
        <end position="2820"/>
    </location>
</feature>
<dbReference type="Proteomes" id="UP000237947">
    <property type="component" value="Chromosome"/>
</dbReference>
<dbReference type="Pfam" id="PF13306">
    <property type="entry name" value="LRR_5"/>
    <property type="match status" value="4"/>
</dbReference>
<feature type="domain" description="SpaA-like prealbumin fold" evidence="4">
    <location>
        <begin position="2379"/>
        <end position="2461"/>
    </location>
</feature>
<evidence type="ECO:0000313" key="5">
    <source>
        <dbReference type="EMBL" id="AVM43098.1"/>
    </source>
</evidence>
<dbReference type="InterPro" id="IPR032675">
    <property type="entry name" value="LRR_dom_sf"/>
</dbReference>
<dbReference type="OrthoDB" id="1958148at2"/>
<dbReference type="InterPro" id="IPR041033">
    <property type="entry name" value="SpaA_PFL_dom_1"/>
</dbReference>
<keyword evidence="2" id="KW-0472">Membrane</keyword>
<feature type="compositionally biased region" description="Low complexity" evidence="1">
    <location>
        <begin position="2928"/>
        <end position="2974"/>
    </location>
</feature>
<evidence type="ECO:0000259" key="3">
    <source>
        <dbReference type="Pfam" id="PF05738"/>
    </source>
</evidence>
<feature type="domain" description="SpaA-like prealbumin fold" evidence="4">
    <location>
        <begin position="2066"/>
        <end position="2128"/>
    </location>
</feature>
<dbReference type="Gene3D" id="2.60.40.10">
    <property type="entry name" value="Immunoglobulins"/>
    <property type="match status" value="6"/>
</dbReference>
<feature type="domain" description="SpaA-like prealbumin fold" evidence="4">
    <location>
        <begin position="2626"/>
        <end position="2718"/>
    </location>
</feature>
<dbReference type="CDD" id="cd00222">
    <property type="entry name" value="CollagenBindB"/>
    <property type="match status" value="2"/>
</dbReference>
<keyword evidence="2" id="KW-0812">Transmembrane</keyword>
<dbReference type="PANTHER" id="PTHR45661:SF3">
    <property type="entry name" value="IG-LIKE DOMAIN-CONTAINING PROTEIN"/>
    <property type="match status" value="1"/>
</dbReference>
<evidence type="ECO:0000259" key="4">
    <source>
        <dbReference type="Pfam" id="PF17802"/>
    </source>
</evidence>
<dbReference type="PANTHER" id="PTHR45661">
    <property type="entry name" value="SURFACE ANTIGEN"/>
    <property type="match status" value="1"/>
</dbReference>
<dbReference type="InterPro" id="IPR008454">
    <property type="entry name" value="Collagen-bd_Cna-like_B-typ_dom"/>
</dbReference>
<dbReference type="Gene3D" id="2.60.40.1140">
    <property type="entry name" value="Collagen-binding surface protein Cna, B-type domain"/>
    <property type="match status" value="2"/>
</dbReference>
<dbReference type="Pfam" id="PF17802">
    <property type="entry name" value="SpaA"/>
    <property type="match status" value="5"/>
</dbReference>
<feature type="domain" description="SpaA-like prealbumin fold" evidence="4">
    <location>
        <begin position="2162"/>
        <end position="2247"/>
    </location>
</feature>
<evidence type="ECO:0000256" key="1">
    <source>
        <dbReference type="SAM" id="MobiDB-lite"/>
    </source>
</evidence>
<proteinExistence type="predicted"/>
<keyword evidence="6" id="KW-1185">Reference proteome</keyword>
<dbReference type="EMBL" id="CP027226">
    <property type="protein sequence ID" value="AVM43098.1"/>
    <property type="molecule type" value="Genomic_DNA"/>
</dbReference>
<gene>
    <name evidence="5" type="ORF">C5Q98_00005</name>
</gene>
<dbReference type="KEGG" id="fsa:C5Q98_00005"/>
<dbReference type="Gene3D" id="3.80.10.10">
    <property type="entry name" value="Ribonuclease Inhibitor"/>
    <property type="match status" value="6"/>
</dbReference>
<protein>
    <recommendedName>
        <fullName evidence="7">DUF5011 domain-containing protein</fullName>
    </recommendedName>
</protein>
<feature type="transmembrane region" description="Helical" evidence="2">
    <location>
        <begin position="2979"/>
        <end position="2997"/>
    </location>
</feature>
<dbReference type="InterPro" id="IPR013783">
    <property type="entry name" value="Ig-like_fold"/>
</dbReference>
<feature type="region of interest" description="Disordered" evidence="1">
    <location>
        <begin position="2919"/>
        <end position="2974"/>
    </location>
</feature>